<dbReference type="InterPro" id="IPR036388">
    <property type="entry name" value="WH-like_DNA-bd_sf"/>
</dbReference>
<dbReference type="SUPFAM" id="SSF53850">
    <property type="entry name" value="Periplasmic binding protein-like II"/>
    <property type="match status" value="1"/>
</dbReference>
<dbReference type="InterPro" id="IPR000847">
    <property type="entry name" value="LysR_HTH_N"/>
</dbReference>
<comment type="caution">
    <text evidence="6">The sequence shown here is derived from an EMBL/GenBank/DDBJ whole genome shotgun (WGS) entry which is preliminary data.</text>
</comment>
<name>A0A430KN33_9GAMM</name>
<dbReference type="RefSeq" id="WP_126159398.1">
    <property type="nucleotide sequence ID" value="NZ_RQXW01000015.1"/>
</dbReference>
<dbReference type="EMBL" id="RQXW01000015">
    <property type="protein sequence ID" value="RTE64898.1"/>
    <property type="molecule type" value="Genomic_DNA"/>
</dbReference>
<evidence type="ECO:0000256" key="3">
    <source>
        <dbReference type="ARBA" id="ARBA00023125"/>
    </source>
</evidence>
<organism evidence="6 7">
    <name type="scientific">Amphritea opalescens</name>
    <dbReference type="NCBI Taxonomy" id="2490544"/>
    <lineage>
        <taxon>Bacteria</taxon>
        <taxon>Pseudomonadati</taxon>
        <taxon>Pseudomonadota</taxon>
        <taxon>Gammaproteobacteria</taxon>
        <taxon>Oceanospirillales</taxon>
        <taxon>Oceanospirillaceae</taxon>
        <taxon>Amphritea</taxon>
    </lineage>
</organism>
<dbReference type="InterPro" id="IPR050950">
    <property type="entry name" value="HTH-type_LysR_regulators"/>
</dbReference>
<gene>
    <name evidence="6" type="ORF">EH243_14550</name>
</gene>
<dbReference type="InterPro" id="IPR005119">
    <property type="entry name" value="LysR_subst-bd"/>
</dbReference>
<dbReference type="SUPFAM" id="SSF46785">
    <property type="entry name" value="Winged helix' DNA-binding domain"/>
    <property type="match status" value="1"/>
</dbReference>
<keyword evidence="4" id="KW-0804">Transcription</keyword>
<dbReference type="GO" id="GO:0005829">
    <property type="term" value="C:cytosol"/>
    <property type="evidence" value="ECO:0007669"/>
    <property type="project" value="TreeGrafter"/>
</dbReference>
<feature type="domain" description="HTH lysR-type" evidence="5">
    <location>
        <begin position="1"/>
        <end position="58"/>
    </location>
</feature>
<dbReference type="Pfam" id="PF03466">
    <property type="entry name" value="LysR_substrate"/>
    <property type="match status" value="1"/>
</dbReference>
<evidence type="ECO:0000256" key="4">
    <source>
        <dbReference type="ARBA" id="ARBA00023163"/>
    </source>
</evidence>
<keyword evidence="2" id="KW-0805">Transcription regulation</keyword>
<evidence type="ECO:0000256" key="1">
    <source>
        <dbReference type="ARBA" id="ARBA00009437"/>
    </source>
</evidence>
<dbReference type="GO" id="GO:0003677">
    <property type="term" value="F:DNA binding"/>
    <property type="evidence" value="ECO:0007669"/>
    <property type="project" value="UniProtKB-KW"/>
</dbReference>
<dbReference type="GO" id="GO:0003700">
    <property type="term" value="F:DNA-binding transcription factor activity"/>
    <property type="evidence" value="ECO:0007669"/>
    <property type="project" value="InterPro"/>
</dbReference>
<dbReference type="Gene3D" id="3.40.190.290">
    <property type="match status" value="1"/>
</dbReference>
<evidence type="ECO:0000313" key="7">
    <source>
        <dbReference type="Proteomes" id="UP000283087"/>
    </source>
</evidence>
<dbReference type="Pfam" id="PF00126">
    <property type="entry name" value="HTH_1"/>
    <property type="match status" value="1"/>
</dbReference>
<dbReference type="InterPro" id="IPR036390">
    <property type="entry name" value="WH_DNA-bd_sf"/>
</dbReference>
<proteinExistence type="inferred from homology"/>
<dbReference type="PANTHER" id="PTHR30419">
    <property type="entry name" value="HTH-TYPE TRANSCRIPTIONAL REGULATOR YBHD"/>
    <property type="match status" value="1"/>
</dbReference>
<keyword evidence="3" id="KW-0238">DNA-binding</keyword>
<dbReference type="PRINTS" id="PR00039">
    <property type="entry name" value="HTHLYSR"/>
</dbReference>
<comment type="similarity">
    <text evidence="1">Belongs to the LysR transcriptional regulatory family.</text>
</comment>
<dbReference type="Gene3D" id="1.10.10.10">
    <property type="entry name" value="Winged helix-like DNA-binding domain superfamily/Winged helix DNA-binding domain"/>
    <property type="match status" value="1"/>
</dbReference>
<sequence length="309" mass="34066">MNLKQLEYFVQIAEHGSFSAASRAIFVAQPALTHQIAALETELSIKLFARSVKGVKLTETGESFLHHARLILRQVDKAKSDLISDEIAPRGEVAVVIDSSKAFALIPHLLSLCETRYPDIQLQVRDAMSVDAAALVQEGKVDLGLIPNAADIEGVDAISAYQENLYLFGKALLPFANEGTIKFEQLCEFPLVVPAKPHSMRLQLEQKALEARRPLNIRYEQNSANVIRSIVNSDLAKAIAPYDVVTQEWRGDQLDALKIVSPEVKRVHAIVSLKGRPKTRAARAVESILKEVIQTLHTSGQLRGTLLLP</sequence>
<protein>
    <submittedName>
        <fullName evidence="6">LysR family transcriptional regulator</fullName>
    </submittedName>
</protein>
<dbReference type="Proteomes" id="UP000283087">
    <property type="component" value="Unassembled WGS sequence"/>
</dbReference>
<accession>A0A430KN33</accession>
<evidence type="ECO:0000256" key="2">
    <source>
        <dbReference type="ARBA" id="ARBA00023015"/>
    </source>
</evidence>
<reference evidence="6 7" key="1">
    <citation type="submission" date="2018-11" db="EMBL/GenBank/DDBJ databases">
        <title>The draft genome sequence of Amphritea opalescens ANRC-JH13T.</title>
        <authorList>
            <person name="Fang Z."/>
            <person name="Zhang Y."/>
            <person name="Han X."/>
        </authorList>
    </citation>
    <scope>NUCLEOTIDE SEQUENCE [LARGE SCALE GENOMIC DNA]</scope>
    <source>
        <strain evidence="6 7">ANRC-JH13</strain>
    </source>
</reference>
<dbReference type="PROSITE" id="PS50931">
    <property type="entry name" value="HTH_LYSR"/>
    <property type="match status" value="1"/>
</dbReference>
<keyword evidence="7" id="KW-1185">Reference proteome</keyword>
<evidence type="ECO:0000259" key="5">
    <source>
        <dbReference type="PROSITE" id="PS50931"/>
    </source>
</evidence>
<dbReference type="AlphaFoldDB" id="A0A430KN33"/>
<evidence type="ECO:0000313" key="6">
    <source>
        <dbReference type="EMBL" id="RTE64898.1"/>
    </source>
</evidence>
<dbReference type="FunFam" id="1.10.10.10:FF:000001">
    <property type="entry name" value="LysR family transcriptional regulator"/>
    <property type="match status" value="1"/>
</dbReference>
<dbReference type="OrthoDB" id="9803735at2"/>